<protein>
    <submittedName>
        <fullName evidence="1">Uncharacterized protein</fullName>
    </submittedName>
</protein>
<name>A0A8J2L118_9HEXA</name>
<reference evidence="1" key="1">
    <citation type="submission" date="2021-06" db="EMBL/GenBank/DDBJ databases">
        <authorList>
            <person name="Hodson N. C."/>
            <person name="Mongue J. A."/>
            <person name="Jaron S. K."/>
        </authorList>
    </citation>
    <scope>NUCLEOTIDE SEQUENCE</scope>
</reference>
<sequence>MYQSSSVQGCTLLETVIDKLQIKTVRMTTKEESRPMAPRVTQENSVSSTVYPYTIAATSSFDPSSYDMNILADNESTTSEPVLDLPMIRNTPLLVLSTGKAEASAEFLAQLASTSSPIMPTTLNFRSFTSEDTTVSTQSPLEIKLSANESFSELNDHNSNGKKRSWVDSYGIRVKEQKLWKALYRTFTLIKTLTSLNKTSMGMQNFNKLNPYAFFLKPRNARDKFVKMFD</sequence>
<proteinExistence type="predicted"/>
<comment type="caution">
    <text evidence="1">The sequence shown here is derived from an EMBL/GenBank/DDBJ whole genome shotgun (WGS) entry which is preliminary data.</text>
</comment>
<organism evidence="1 2">
    <name type="scientific">Allacma fusca</name>
    <dbReference type="NCBI Taxonomy" id="39272"/>
    <lineage>
        <taxon>Eukaryota</taxon>
        <taxon>Metazoa</taxon>
        <taxon>Ecdysozoa</taxon>
        <taxon>Arthropoda</taxon>
        <taxon>Hexapoda</taxon>
        <taxon>Collembola</taxon>
        <taxon>Symphypleona</taxon>
        <taxon>Sminthuridae</taxon>
        <taxon>Allacma</taxon>
    </lineage>
</organism>
<dbReference type="EMBL" id="CAJVCH010530471">
    <property type="protein sequence ID" value="CAG7823747.1"/>
    <property type="molecule type" value="Genomic_DNA"/>
</dbReference>
<dbReference type="AlphaFoldDB" id="A0A8J2L118"/>
<keyword evidence="2" id="KW-1185">Reference proteome</keyword>
<evidence type="ECO:0000313" key="1">
    <source>
        <dbReference type="EMBL" id="CAG7823747.1"/>
    </source>
</evidence>
<gene>
    <name evidence="1" type="ORF">AFUS01_LOCUS33947</name>
</gene>
<dbReference type="Proteomes" id="UP000708208">
    <property type="component" value="Unassembled WGS sequence"/>
</dbReference>
<accession>A0A8J2L118</accession>
<evidence type="ECO:0000313" key="2">
    <source>
        <dbReference type="Proteomes" id="UP000708208"/>
    </source>
</evidence>